<dbReference type="InterPro" id="IPR008011">
    <property type="entry name" value="Complex1_LYR_dom"/>
</dbReference>
<keyword evidence="3" id="KW-0809">Transit peptide</keyword>
<gene>
    <name evidence="7" type="ORF">NTEN_LOCUS1312</name>
</gene>
<dbReference type="Pfam" id="PF05347">
    <property type="entry name" value="Complex1_LYR"/>
    <property type="match status" value="1"/>
</dbReference>
<comment type="subcellular location">
    <subcellularLocation>
        <location evidence="1">Mitochondrion</location>
    </subcellularLocation>
</comment>
<dbReference type="PANTHER" id="PTHR13675">
    <property type="entry name" value="LYR MOTIF-CONTAINING PROTEIN 2"/>
    <property type="match status" value="1"/>
</dbReference>
<protein>
    <recommendedName>
        <fullName evidence="5">LYR motif-containing protein 2</fullName>
    </recommendedName>
</protein>
<evidence type="ECO:0000256" key="2">
    <source>
        <dbReference type="ARBA" id="ARBA00009508"/>
    </source>
</evidence>
<dbReference type="InterPro" id="IPR045293">
    <property type="entry name" value="Complex1_LYR_LYRM2"/>
</dbReference>
<dbReference type="EMBL" id="CADCXU010001994">
    <property type="protein sequence ID" value="CAA9994496.1"/>
    <property type="molecule type" value="Genomic_DNA"/>
</dbReference>
<name>A0A6H5FY46_9HEMI</name>
<organism evidence="7 8">
    <name type="scientific">Nesidiocoris tenuis</name>
    <dbReference type="NCBI Taxonomy" id="355587"/>
    <lineage>
        <taxon>Eukaryota</taxon>
        <taxon>Metazoa</taxon>
        <taxon>Ecdysozoa</taxon>
        <taxon>Arthropoda</taxon>
        <taxon>Hexapoda</taxon>
        <taxon>Insecta</taxon>
        <taxon>Pterygota</taxon>
        <taxon>Neoptera</taxon>
        <taxon>Paraneoptera</taxon>
        <taxon>Hemiptera</taxon>
        <taxon>Heteroptera</taxon>
        <taxon>Panheteroptera</taxon>
        <taxon>Cimicomorpha</taxon>
        <taxon>Miridae</taxon>
        <taxon>Dicyphina</taxon>
        <taxon>Nesidiocoris</taxon>
    </lineage>
</organism>
<evidence type="ECO:0000256" key="3">
    <source>
        <dbReference type="ARBA" id="ARBA00022946"/>
    </source>
</evidence>
<dbReference type="OrthoDB" id="74240at2759"/>
<reference evidence="7 8" key="1">
    <citation type="submission" date="2020-02" db="EMBL/GenBank/DDBJ databases">
        <authorList>
            <person name="Ferguson B K."/>
        </authorList>
    </citation>
    <scope>NUCLEOTIDE SEQUENCE [LARGE SCALE GENOMIC DNA]</scope>
</reference>
<sequence length="87" mass="10399">MASNFSRPAMSLKEFMLRKQVLQLYRDILRAIKEIPSPEDRKYMKDWAKSDFLANKHHTDEMTIKMMIKHGERSLKELRQSLEMSRG</sequence>
<dbReference type="GO" id="GO:0005739">
    <property type="term" value="C:mitochondrion"/>
    <property type="evidence" value="ECO:0007669"/>
    <property type="project" value="UniProtKB-SubCell"/>
</dbReference>
<evidence type="ECO:0000256" key="4">
    <source>
        <dbReference type="ARBA" id="ARBA00023128"/>
    </source>
</evidence>
<evidence type="ECO:0000256" key="1">
    <source>
        <dbReference type="ARBA" id="ARBA00004173"/>
    </source>
</evidence>
<accession>A0A6H5FY46</accession>
<keyword evidence="8" id="KW-1185">Reference proteome</keyword>
<evidence type="ECO:0000256" key="5">
    <source>
        <dbReference type="ARBA" id="ARBA00026235"/>
    </source>
</evidence>
<comment type="function">
    <text evidence="6">Involved in efficient integration of the N-module into mitochondrial respiratory chain complex I.</text>
</comment>
<dbReference type="PANTHER" id="PTHR13675:SF0">
    <property type="entry name" value="LYR MOTIF-CONTAINING PROTEIN 2"/>
    <property type="match status" value="1"/>
</dbReference>
<keyword evidence="4" id="KW-0496">Mitochondrion</keyword>
<dbReference type="Proteomes" id="UP000479000">
    <property type="component" value="Unassembled WGS sequence"/>
</dbReference>
<evidence type="ECO:0000313" key="7">
    <source>
        <dbReference type="EMBL" id="CAA9994496.1"/>
    </source>
</evidence>
<evidence type="ECO:0000256" key="6">
    <source>
        <dbReference type="ARBA" id="ARBA00044735"/>
    </source>
</evidence>
<comment type="similarity">
    <text evidence="2">Belongs to the complex I LYR family.</text>
</comment>
<evidence type="ECO:0000313" key="8">
    <source>
        <dbReference type="Proteomes" id="UP000479000"/>
    </source>
</evidence>
<dbReference type="CDD" id="cd20262">
    <property type="entry name" value="Complex1_LYR_LYRM2"/>
    <property type="match status" value="1"/>
</dbReference>
<dbReference type="AlphaFoldDB" id="A0A6H5FY46"/>
<proteinExistence type="inferred from homology"/>